<reference evidence="2 3" key="1">
    <citation type="submission" date="2016-11" db="EMBL/GenBank/DDBJ databases">
        <authorList>
            <person name="Jaros S."/>
            <person name="Januszkiewicz K."/>
            <person name="Wedrychowicz H."/>
        </authorList>
    </citation>
    <scope>NUCLEOTIDE SEQUENCE [LARGE SCALE GENOMIC DNA]</scope>
    <source>
        <strain evidence="2 3">CGMCC 1.12145</strain>
    </source>
</reference>
<accession>A0A1K1RMF7</accession>
<name>A0A1K1RMF7_9FLAO</name>
<organism evidence="2 3">
    <name type="scientific">Sinomicrobium oceani</name>
    <dbReference type="NCBI Taxonomy" id="1150368"/>
    <lineage>
        <taxon>Bacteria</taxon>
        <taxon>Pseudomonadati</taxon>
        <taxon>Bacteroidota</taxon>
        <taxon>Flavobacteriia</taxon>
        <taxon>Flavobacteriales</taxon>
        <taxon>Flavobacteriaceae</taxon>
        <taxon>Sinomicrobium</taxon>
    </lineage>
</organism>
<evidence type="ECO:0000313" key="2">
    <source>
        <dbReference type="EMBL" id="SFW73281.1"/>
    </source>
</evidence>
<evidence type="ECO:0000313" key="3">
    <source>
        <dbReference type="Proteomes" id="UP000182248"/>
    </source>
</evidence>
<feature type="transmembrane region" description="Helical" evidence="1">
    <location>
        <begin position="6"/>
        <end position="23"/>
    </location>
</feature>
<protein>
    <submittedName>
        <fullName evidence="2">Uncharacterized protein</fullName>
    </submittedName>
</protein>
<sequence>MITFLSVLFSLLIINVLLLTFSINKTEKKTKKPFRFYPEKAGKNFSPQFDIKNYREAV</sequence>
<keyword evidence="1" id="KW-0472">Membrane</keyword>
<keyword evidence="1" id="KW-1133">Transmembrane helix</keyword>
<keyword evidence="1" id="KW-0812">Transmembrane</keyword>
<gene>
    <name evidence="2" type="ORF">SAMN02927921_03784</name>
</gene>
<keyword evidence="3" id="KW-1185">Reference proteome</keyword>
<evidence type="ECO:0000256" key="1">
    <source>
        <dbReference type="SAM" id="Phobius"/>
    </source>
</evidence>
<dbReference type="Proteomes" id="UP000182248">
    <property type="component" value="Unassembled WGS sequence"/>
</dbReference>
<dbReference type="EMBL" id="FPJE01000029">
    <property type="protein sequence ID" value="SFW73281.1"/>
    <property type="molecule type" value="Genomic_DNA"/>
</dbReference>
<dbReference type="AlphaFoldDB" id="A0A1K1RMF7"/>
<proteinExistence type="predicted"/>